<dbReference type="Proteomes" id="UP001363010">
    <property type="component" value="Unassembled WGS sequence"/>
</dbReference>
<comment type="subcellular location">
    <subcellularLocation>
        <location evidence="1">Cell envelope</location>
    </subcellularLocation>
</comment>
<keyword evidence="4 5" id="KW-0732">Signal</keyword>
<dbReference type="NCBIfam" id="TIGR00787">
    <property type="entry name" value="dctP"/>
    <property type="match status" value="1"/>
</dbReference>
<feature type="chain" id="PRO_5046198539" evidence="5">
    <location>
        <begin position="35"/>
        <end position="341"/>
    </location>
</feature>
<keyword evidence="3" id="KW-0813">Transport</keyword>
<dbReference type="PROSITE" id="PS51318">
    <property type="entry name" value="TAT"/>
    <property type="match status" value="1"/>
</dbReference>
<organism evidence="6 7">
    <name type="scientific">Variovorax humicola</name>
    <dbReference type="NCBI Taxonomy" id="1769758"/>
    <lineage>
        <taxon>Bacteria</taxon>
        <taxon>Pseudomonadati</taxon>
        <taxon>Pseudomonadota</taxon>
        <taxon>Betaproteobacteria</taxon>
        <taxon>Burkholderiales</taxon>
        <taxon>Comamonadaceae</taxon>
        <taxon>Variovorax</taxon>
    </lineage>
</organism>
<dbReference type="CDD" id="cd13603">
    <property type="entry name" value="PBP2_TRAP_Siap_TeaA_like"/>
    <property type="match status" value="1"/>
</dbReference>
<proteinExistence type="inferred from homology"/>
<dbReference type="InterPro" id="IPR038404">
    <property type="entry name" value="TRAP_DctP_sf"/>
</dbReference>
<keyword evidence="7" id="KW-1185">Reference proteome</keyword>
<evidence type="ECO:0000256" key="2">
    <source>
        <dbReference type="ARBA" id="ARBA00009023"/>
    </source>
</evidence>
<evidence type="ECO:0000256" key="1">
    <source>
        <dbReference type="ARBA" id="ARBA00004196"/>
    </source>
</evidence>
<protein>
    <submittedName>
        <fullName evidence="6">TRAP transporter substrate-binding protein</fullName>
    </submittedName>
</protein>
<dbReference type="NCBIfam" id="NF037995">
    <property type="entry name" value="TRAP_S1"/>
    <property type="match status" value="1"/>
</dbReference>
<name>A0ABU8VVF4_9BURK</name>
<gene>
    <name evidence="6" type="ORF">WKW80_04040</name>
</gene>
<evidence type="ECO:0000313" key="6">
    <source>
        <dbReference type="EMBL" id="MEJ8821209.1"/>
    </source>
</evidence>
<dbReference type="InterPro" id="IPR006311">
    <property type="entry name" value="TAT_signal"/>
</dbReference>
<sequence>MNHPVPRLGRRSFVLGAAGAATLPLVTLPRFAHAAEFNYKYGSELPLTHPQVIRAKEACEAVRKDTGGRVDIEMFPAGALGSITDMISQVRSGALQMLNVATASLTTFDPKANLSIPYAFKDYAAVWAAMDGELGAYSRRVVSRFGIHVFDSMWDHGFRQMTTRTKAITSPEDLQGFKIRVALVPMYVSLFKALGAAPTAINFSELYTSLQTRVVDGQENSLALIDSARFYEVQQYVSVTNHIWEGYVTSVNDATWKRLPANLQDVVQQRFREATLRQRQDMAELSGTLQAQLQTKGMKFNNVEPAPFREVLSKAGFYKEWQQKFGPEVWTILEKYTGALT</sequence>
<dbReference type="PANTHER" id="PTHR33376:SF4">
    <property type="entry name" value="SIALIC ACID-BINDING PERIPLASMIC PROTEIN SIAP"/>
    <property type="match status" value="1"/>
</dbReference>
<dbReference type="PIRSF" id="PIRSF006470">
    <property type="entry name" value="DctB"/>
    <property type="match status" value="1"/>
</dbReference>
<dbReference type="PANTHER" id="PTHR33376">
    <property type="match status" value="1"/>
</dbReference>
<feature type="signal peptide" evidence="5">
    <location>
        <begin position="1"/>
        <end position="34"/>
    </location>
</feature>
<comment type="similarity">
    <text evidence="2">Belongs to the bacterial solute-binding protein 7 family.</text>
</comment>
<accession>A0ABU8VVF4</accession>
<dbReference type="InterPro" id="IPR004682">
    <property type="entry name" value="TRAP_DctP"/>
</dbReference>
<dbReference type="Pfam" id="PF03480">
    <property type="entry name" value="DctP"/>
    <property type="match status" value="1"/>
</dbReference>
<dbReference type="EMBL" id="JBBKZV010000002">
    <property type="protein sequence ID" value="MEJ8821209.1"/>
    <property type="molecule type" value="Genomic_DNA"/>
</dbReference>
<dbReference type="RefSeq" id="WP_340362268.1">
    <property type="nucleotide sequence ID" value="NZ_JBBKZV010000002.1"/>
</dbReference>
<evidence type="ECO:0000313" key="7">
    <source>
        <dbReference type="Proteomes" id="UP001363010"/>
    </source>
</evidence>
<dbReference type="InterPro" id="IPR018389">
    <property type="entry name" value="DctP_fam"/>
</dbReference>
<evidence type="ECO:0000256" key="4">
    <source>
        <dbReference type="ARBA" id="ARBA00022729"/>
    </source>
</evidence>
<reference evidence="6 7" key="1">
    <citation type="submission" date="2024-03" db="EMBL/GenBank/DDBJ databases">
        <title>Novel species of the genus Variovorax.</title>
        <authorList>
            <person name="Liu Q."/>
            <person name="Xin Y.-H."/>
        </authorList>
    </citation>
    <scope>NUCLEOTIDE SEQUENCE [LARGE SCALE GENOMIC DNA]</scope>
    <source>
        <strain evidence="6 7">KACC 18501</strain>
    </source>
</reference>
<dbReference type="Gene3D" id="3.40.190.170">
    <property type="entry name" value="Bacterial extracellular solute-binding protein, family 7"/>
    <property type="match status" value="1"/>
</dbReference>
<evidence type="ECO:0000256" key="3">
    <source>
        <dbReference type="ARBA" id="ARBA00022448"/>
    </source>
</evidence>
<evidence type="ECO:0000256" key="5">
    <source>
        <dbReference type="SAM" id="SignalP"/>
    </source>
</evidence>
<comment type="caution">
    <text evidence="6">The sequence shown here is derived from an EMBL/GenBank/DDBJ whole genome shotgun (WGS) entry which is preliminary data.</text>
</comment>